<dbReference type="SUPFAM" id="SSF117281">
    <property type="entry name" value="Kelch motif"/>
    <property type="match status" value="1"/>
</dbReference>
<dbReference type="Pfam" id="PF01344">
    <property type="entry name" value="Kelch_1"/>
    <property type="match status" value="1"/>
</dbReference>
<protein>
    <recommendedName>
        <fullName evidence="1">F-box domain-containing protein</fullName>
    </recommendedName>
</protein>
<organism evidence="2 3">
    <name type="scientific">Clitoria ternatea</name>
    <name type="common">Butterfly pea</name>
    <dbReference type="NCBI Taxonomy" id="43366"/>
    <lineage>
        <taxon>Eukaryota</taxon>
        <taxon>Viridiplantae</taxon>
        <taxon>Streptophyta</taxon>
        <taxon>Embryophyta</taxon>
        <taxon>Tracheophyta</taxon>
        <taxon>Spermatophyta</taxon>
        <taxon>Magnoliopsida</taxon>
        <taxon>eudicotyledons</taxon>
        <taxon>Gunneridae</taxon>
        <taxon>Pentapetalae</taxon>
        <taxon>rosids</taxon>
        <taxon>fabids</taxon>
        <taxon>Fabales</taxon>
        <taxon>Fabaceae</taxon>
        <taxon>Papilionoideae</taxon>
        <taxon>50 kb inversion clade</taxon>
        <taxon>NPAAA clade</taxon>
        <taxon>indigoferoid/millettioid clade</taxon>
        <taxon>Phaseoleae</taxon>
        <taxon>Clitoria</taxon>
    </lineage>
</organism>
<dbReference type="AlphaFoldDB" id="A0AAN9KFJ7"/>
<dbReference type="InterPro" id="IPR036047">
    <property type="entry name" value="F-box-like_dom_sf"/>
</dbReference>
<sequence length="415" mass="45246">MSSNRERETCNSRHFTWLMKSCFPNPNDTVEPSLHPNSPTPSTTISSLPDDIVLDFLSRVPPSSLPSLSLVCRRWSLLLRSPHFSDLRRRRRLLRHTAFALAATELGLSAATLHDGAWTTSLFVPSFDAFSHDNFHSILSHARVASIGSRIFIVGRNATLQYDTWTASVSKRSPMLFPRKKFALAAVSGKLYVAGGGLRNAAVEEYDPRTDTWRVVSHAPRRRYGCVGASVDGVFYVIGGLRIGASEQDVFSRAGGGAEAHAVYASSMDLFDVETRAWQRSRTVPGGGCVVAACAAAGRVYVLTSHAVEISFWSFDSRKKCTGNNNNSNGNGGGRGNVCGEWCRIKSPPLAAQVRVDSRMRFSCVGMGDKVVLVQGTTTLNEGFVLVYDCVAGEWGKGVDLPEVYRRAAFVGVEC</sequence>
<dbReference type="Proteomes" id="UP001359559">
    <property type="component" value="Unassembled WGS sequence"/>
</dbReference>
<dbReference type="InterPro" id="IPR015915">
    <property type="entry name" value="Kelch-typ_b-propeller"/>
</dbReference>
<dbReference type="PROSITE" id="PS50181">
    <property type="entry name" value="FBOX"/>
    <property type="match status" value="1"/>
</dbReference>
<name>A0AAN9KFJ7_CLITE</name>
<dbReference type="SUPFAM" id="SSF81383">
    <property type="entry name" value="F-box domain"/>
    <property type="match status" value="1"/>
</dbReference>
<dbReference type="InterPro" id="IPR050354">
    <property type="entry name" value="F-box/kelch-repeat_ARATH"/>
</dbReference>
<dbReference type="InterPro" id="IPR006652">
    <property type="entry name" value="Kelch_1"/>
</dbReference>
<dbReference type="SMART" id="SM00612">
    <property type="entry name" value="Kelch"/>
    <property type="match status" value="1"/>
</dbReference>
<accession>A0AAN9KFJ7</accession>
<gene>
    <name evidence="2" type="ORF">RJT34_00250</name>
</gene>
<dbReference type="EMBL" id="JAYKXN010000001">
    <property type="protein sequence ID" value="KAK7316635.1"/>
    <property type="molecule type" value="Genomic_DNA"/>
</dbReference>
<dbReference type="PANTHER" id="PTHR24414:SF60">
    <property type="entry name" value="OS03G0415400 PROTEIN"/>
    <property type="match status" value="1"/>
</dbReference>
<dbReference type="PANTHER" id="PTHR24414">
    <property type="entry name" value="F-BOX/KELCH-REPEAT PROTEIN SKIP4"/>
    <property type="match status" value="1"/>
</dbReference>
<evidence type="ECO:0000313" key="3">
    <source>
        <dbReference type="Proteomes" id="UP001359559"/>
    </source>
</evidence>
<proteinExistence type="predicted"/>
<keyword evidence="3" id="KW-1185">Reference proteome</keyword>
<reference evidence="2 3" key="1">
    <citation type="submission" date="2024-01" db="EMBL/GenBank/DDBJ databases">
        <title>The genomes of 5 underutilized Papilionoideae crops provide insights into root nodulation and disease resistance.</title>
        <authorList>
            <person name="Yuan L."/>
        </authorList>
    </citation>
    <scope>NUCLEOTIDE SEQUENCE [LARGE SCALE GENOMIC DNA]</scope>
    <source>
        <strain evidence="2">LY-2023</strain>
        <tissue evidence="2">Leaf</tissue>
    </source>
</reference>
<dbReference type="Pfam" id="PF00646">
    <property type="entry name" value="F-box"/>
    <property type="match status" value="1"/>
</dbReference>
<dbReference type="Gene3D" id="1.20.1280.50">
    <property type="match status" value="1"/>
</dbReference>
<comment type="caution">
    <text evidence="2">The sequence shown here is derived from an EMBL/GenBank/DDBJ whole genome shotgun (WGS) entry which is preliminary data.</text>
</comment>
<evidence type="ECO:0000313" key="2">
    <source>
        <dbReference type="EMBL" id="KAK7316635.1"/>
    </source>
</evidence>
<feature type="domain" description="F-box" evidence="1">
    <location>
        <begin position="42"/>
        <end position="87"/>
    </location>
</feature>
<evidence type="ECO:0000259" key="1">
    <source>
        <dbReference type="PROSITE" id="PS50181"/>
    </source>
</evidence>
<dbReference type="Gene3D" id="2.120.10.80">
    <property type="entry name" value="Kelch-type beta propeller"/>
    <property type="match status" value="1"/>
</dbReference>
<dbReference type="SMART" id="SM00256">
    <property type="entry name" value="FBOX"/>
    <property type="match status" value="1"/>
</dbReference>
<dbReference type="InterPro" id="IPR001810">
    <property type="entry name" value="F-box_dom"/>
</dbReference>